<name>A0ABR5Z3J4_9GAMM</name>
<evidence type="ECO:0000256" key="8">
    <source>
        <dbReference type="ARBA" id="ARBA00023065"/>
    </source>
</evidence>
<evidence type="ECO:0000256" key="10">
    <source>
        <dbReference type="SAM" id="MobiDB-lite"/>
    </source>
</evidence>
<proteinExistence type="predicted"/>
<dbReference type="InterPro" id="IPR003439">
    <property type="entry name" value="ABC_transporter-like_ATP-bd"/>
</dbReference>
<evidence type="ECO:0000313" key="12">
    <source>
        <dbReference type="EMBL" id="MBA1274791.1"/>
    </source>
</evidence>
<dbReference type="SUPFAM" id="SSF52540">
    <property type="entry name" value="P-loop containing nucleoside triphosphate hydrolases"/>
    <property type="match status" value="1"/>
</dbReference>
<dbReference type="InterPro" id="IPR003593">
    <property type="entry name" value="AAA+_ATPase"/>
</dbReference>
<keyword evidence="9" id="KW-0472">Membrane</keyword>
<feature type="region of interest" description="Disordered" evidence="10">
    <location>
        <begin position="249"/>
        <end position="270"/>
    </location>
</feature>
<dbReference type="SMART" id="SM00382">
    <property type="entry name" value="AAA"/>
    <property type="match status" value="1"/>
</dbReference>
<evidence type="ECO:0000256" key="3">
    <source>
        <dbReference type="ARBA" id="ARBA00022741"/>
    </source>
</evidence>
<dbReference type="InterPro" id="IPR027417">
    <property type="entry name" value="P-loop_NTPase"/>
</dbReference>
<evidence type="ECO:0000259" key="11">
    <source>
        <dbReference type="PROSITE" id="PS50893"/>
    </source>
</evidence>
<dbReference type="EMBL" id="JAAMRF010000008">
    <property type="protein sequence ID" value="MBA1274791.1"/>
    <property type="molecule type" value="Genomic_DNA"/>
</dbReference>
<dbReference type="PROSITE" id="PS00211">
    <property type="entry name" value="ABC_TRANSPORTER_1"/>
    <property type="match status" value="1"/>
</dbReference>
<reference evidence="12 13" key="1">
    <citation type="submission" date="2020-02" db="EMBL/GenBank/DDBJ databases">
        <title>Synteny-based analysis reveals conserved mechanism for high triclosan tolerance in Pseudomonas, as well as instances of horizontal transfer.</title>
        <authorList>
            <person name="Mcfarland A.G."/>
            <person name="Bertucci H.K."/>
            <person name="Litmann E."/>
            <person name="Shen J."/>
            <person name="Huttenhower C."/>
            <person name="Hartmann E.M."/>
        </authorList>
    </citation>
    <scope>NUCLEOTIDE SEQUENCE [LARGE SCALE GENOMIC DNA]</scope>
    <source>
        <strain evidence="12 13">115A1</strain>
    </source>
</reference>
<dbReference type="Proteomes" id="UP000786387">
    <property type="component" value="Unassembled WGS sequence"/>
</dbReference>
<dbReference type="PANTHER" id="PTHR42734:SF9">
    <property type="entry name" value="ZINC IMPORT ATP-BINDING PROTEIN ZNUC"/>
    <property type="match status" value="1"/>
</dbReference>
<dbReference type="Pfam" id="PF00005">
    <property type="entry name" value="ABC_tran"/>
    <property type="match status" value="1"/>
</dbReference>
<evidence type="ECO:0000256" key="2">
    <source>
        <dbReference type="ARBA" id="ARBA00022475"/>
    </source>
</evidence>
<evidence type="ECO:0000256" key="1">
    <source>
        <dbReference type="ARBA" id="ARBA00022448"/>
    </source>
</evidence>
<keyword evidence="1" id="KW-0813">Transport</keyword>
<evidence type="ECO:0000256" key="7">
    <source>
        <dbReference type="ARBA" id="ARBA00022967"/>
    </source>
</evidence>
<evidence type="ECO:0000313" key="13">
    <source>
        <dbReference type="Proteomes" id="UP000786387"/>
    </source>
</evidence>
<protein>
    <submittedName>
        <fullName evidence="12">Zinc ABC transporter ATP-binding protein ZnuC</fullName>
    </submittedName>
</protein>
<gene>
    <name evidence="12" type="primary">znuC</name>
    <name evidence="12" type="ORF">G7026_15665</name>
</gene>
<keyword evidence="6" id="KW-0864">Zinc transport</keyword>
<evidence type="ECO:0000256" key="5">
    <source>
        <dbReference type="ARBA" id="ARBA00022840"/>
    </source>
</evidence>
<dbReference type="PROSITE" id="PS50893">
    <property type="entry name" value="ABC_TRANSPORTER_2"/>
    <property type="match status" value="1"/>
</dbReference>
<dbReference type="NCBIfam" id="NF007090">
    <property type="entry name" value="PRK09544.1"/>
    <property type="match status" value="1"/>
</dbReference>
<keyword evidence="2" id="KW-1003">Cell membrane</keyword>
<keyword evidence="7" id="KW-1278">Translocase</keyword>
<dbReference type="InterPro" id="IPR050153">
    <property type="entry name" value="Metal_Ion_Import_ABC"/>
</dbReference>
<sequence length="270" mass="29504">MSDALVRLDDIHVRFNAQAVLEGAQLQVRHGEIVTLIGPNGAGKTTLVRTVLGLLKPDRGSVWRKPRLRIGYMPQKLHVDPTLPLSVLRFLRLVPGVDRARALAALAEVGAEQVIDSPLQGISGGEMQRVLLARALLRAPELLVLDEPVQGVDVAGQAELYRLIGRLRERHGCGVLMVSHDLHLVMSATDQVVCLNRHVCCSGHPEQVSNDPAFVELFGQDARSLAIYHHHHDHDHDLHGSVLHPHVHTEHCGHLPAQPSPATPADPEKG</sequence>
<keyword evidence="8" id="KW-0406">Ion transport</keyword>
<organism evidence="12 13">
    <name type="scientific">Stutzerimonas azotifigens</name>
    <dbReference type="NCBI Taxonomy" id="291995"/>
    <lineage>
        <taxon>Bacteria</taxon>
        <taxon>Pseudomonadati</taxon>
        <taxon>Pseudomonadota</taxon>
        <taxon>Gammaproteobacteria</taxon>
        <taxon>Pseudomonadales</taxon>
        <taxon>Pseudomonadaceae</taxon>
        <taxon>Stutzerimonas</taxon>
    </lineage>
</organism>
<dbReference type="GO" id="GO:0005524">
    <property type="term" value="F:ATP binding"/>
    <property type="evidence" value="ECO:0007669"/>
    <property type="project" value="UniProtKB-KW"/>
</dbReference>
<dbReference type="PANTHER" id="PTHR42734">
    <property type="entry name" value="METAL TRANSPORT SYSTEM ATP-BINDING PROTEIN TM_0124-RELATED"/>
    <property type="match status" value="1"/>
</dbReference>
<dbReference type="Gene3D" id="3.40.50.300">
    <property type="entry name" value="P-loop containing nucleotide triphosphate hydrolases"/>
    <property type="match status" value="1"/>
</dbReference>
<feature type="domain" description="ABC transporter" evidence="11">
    <location>
        <begin position="6"/>
        <end position="221"/>
    </location>
</feature>
<evidence type="ECO:0000256" key="4">
    <source>
        <dbReference type="ARBA" id="ARBA00022833"/>
    </source>
</evidence>
<evidence type="ECO:0000256" key="9">
    <source>
        <dbReference type="ARBA" id="ARBA00023136"/>
    </source>
</evidence>
<dbReference type="RefSeq" id="WP_181071842.1">
    <property type="nucleotide sequence ID" value="NZ_JAAMRF010000008.1"/>
</dbReference>
<keyword evidence="13" id="KW-1185">Reference proteome</keyword>
<comment type="caution">
    <text evidence="12">The sequence shown here is derived from an EMBL/GenBank/DDBJ whole genome shotgun (WGS) entry which is preliminary data.</text>
</comment>
<keyword evidence="3" id="KW-0547">Nucleotide-binding</keyword>
<dbReference type="InterPro" id="IPR017871">
    <property type="entry name" value="ABC_transporter-like_CS"/>
</dbReference>
<evidence type="ECO:0000256" key="6">
    <source>
        <dbReference type="ARBA" id="ARBA00022906"/>
    </source>
</evidence>
<keyword evidence="4" id="KW-0862">Zinc</keyword>
<accession>A0ABR5Z3J4</accession>
<keyword evidence="5 12" id="KW-0067">ATP-binding</keyword>